<feature type="transmembrane region" description="Helical" evidence="1">
    <location>
        <begin position="28"/>
        <end position="46"/>
    </location>
</feature>
<dbReference type="AlphaFoldDB" id="A0A3M6TF60"/>
<protein>
    <submittedName>
        <fullName evidence="2">Uncharacterized protein</fullName>
    </submittedName>
</protein>
<dbReference type="OrthoDB" id="1882547at2759"/>
<accession>A0A3M6TF60</accession>
<evidence type="ECO:0000313" key="3">
    <source>
        <dbReference type="Proteomes" id="UP000275408"/>
    </source>
</evidence>
<dbReference type="OMA" id="YISCTIC"/>
<organism evidence="2 3">
    <name type="scientific">Pocillopora damicornis</name>
    <name type="common">Cauliflower coral</name>
    <name type="synonym">Millepora damicornis</name>
    <dbReference type="NCBI Taxonomy" id="46731"/>
    <lineage>
        <taxon>Eukaryota</taxon>
        <taxon>Metazoa</taxon>
        <taxon>Cnidaria</taxon>
        <taxon>Anthozoa</taxon>
        <taxon>Hexacorallia</taxon>
        <taxon>Scleractinia</taxon>
        <taxon>Astrocoeniina</taxon>
        <taxon>Pocilloporidae</taxon>
        <taxon>Pocillopora</taxon>
    </lineage>
</organism>
<evidence type="ECO:0000256" key="1">
    <source>
        <dbReference type="SAM" id="Phobius"/>
    </source>
</evidence>
<name>A0A3M6TF60_POCDA</name>
<keyword evidence="3" id="KW-1185">Reference proteome</keyword>
<evidence type="ECO:0000313" key="2">
    <source>
        <dbReference type="EMBL" id="RMX40042.1"/>
    </source>
</evidence>
<sequence length="511" mass="59306">MPGTKDIVDRVCFPNVLRNCSLTSLKRIFDFFVVMVLVMVSLTLIYKPAKIFRRHRRTLSYEEPVADVVLSSDFSDDGFFFIPFHEKEKYLSYEPPVGSWSKQLQAFENAVIISKMLNRTLLAQPLASELEIKRLSRVVQRTFQPDSKVFDILDTKFTVPISSIIDLNHLSKLIRVRSVPHRQFINNFENLTRFDVCHRDSVGFWVDFVPSATNKNAWKVLEAQNFSPLSFPVSAVGPACDYGLEVKSGSYHPKPVIRGIISELSSVKEDVLHFRAGSIATSDIRFLSRRRTALAQEWTDNYIRFTRYVQEKFQKIMAKIKQPYNAMLISRNEERNISNILHYRLKQMEKRKFRSITNVLYVITHVNNLSHFEPLRTQGYEIYLSKDLYPSGISSFVRYDVTELLGLVICKYARLYSGSTEPYLIRRGRIHEAEKKDGLLVDHVAVRWAGHTVKRRHRILPPRNATSYGQLNLKTHKANYISCTICKFMHNTLRHQICVPLMSECSKLRLI</sequence>
<reference evidence="2 3" key="1">
    <citation type="journal article" date="2018" name="Sci. Rep.">
        <title>Comparative analysis of the Pocillopora damicornis genome highlights role of immune system in coral evolution.</title>
        <authorList>
            <person name="Cunning R."/>
            <person name="Bay R.A."/>
            <person name="Gillette P."/>
            <person name="Baker A.C."/>
            <person name="Traylor-Knowles N."/>
        </authorList>
    </citation>
    <scope>NUCLEOTIDE SEQUENCE [LARGE SCALE GENOMIC DNA]</scope>
    <source>
        <strain evidence="2">RSMAS</strain>
        <tissue evidence="2">Whole animal</tissue>
    </source>
</reference>
<dbReference type="EMBL" id="RCHS01003687">
    <property type="protein sequence ID" value="RMX40042.1"/>
    <property type="molecule type" value="Genomic_DNA"/>
</dbReference>
<proteinExistence type="predicted"/>
<gene>
    <name evidence="2" type="ORF">pdam_00002293</name>
</gene>
<keyword evidence="1" id="KW-0472">Membrane</keyword>
<keyword evidence="1" id="KW-0812">Transmembrane</keyword>
<keyword evidence="1" id="KW-1133">Transmembrane helix</keyword>
<dbReference type="Proteomes" id="UP000275408">
    <property type="component" value="Unassembled WGS sequence"/>
</dbReference>
<comment type="caution">
    <text evidence="2">The sequence shown here is derived from an EMBL/GenBank/DDBJ whole genome shotgun (WGS) entry which is preliminary data.</text>
</comment>